<evidence type="ECO:0000256" key="6">
    <source>
        <dbReference type="ARBA" id="ARBA00023136"/>
    </source>
</evidence>
<evidence type="ECO:0000259" key="10">
    <source>
        <dbReference type="PROSITE" id="PS50850"/>
    </source>
</evidence>
<feature type="transmembrane region" description="Helical" evidence="9">
    <location>
        <begin position="355"/>
        <end position="382"/>
    </location>
</feature>
<dbReference type="GO" id="GO:0022857">
    <property type="term" value="F:transmembrane transporter activity"/>
    <property type="evidence" value="ECO:0007669"/>
    <property type="project" value="InterPro"/>
</dbReference>
<evidence type="ECO:0000256" key="1">
    <source>
        <dbReference type="ARBA" id="ARBA00004651"/>
    </source>
</evidence>
<dbReference type="EMBL" id="VKHS01000032">
    <property type="protein sequence ID" value="MBB0228533.1"/>
    <property type="molecule type" value="Genomic_DNA"/>
</dbReference>
<dbReference type="Pfam" id="PF07690">
    <property type="entry name" value="MFS_1"/>
    <property type="match status" value="1"/>
</dbReference>
<keyword evidence="2" id="KW-0813">Transport</keyword>
<feature type="transmembrane region" description="Helical" evidence="9">
    <location>
        <begin position="267"/>
        <end position="290"/>
    </location>
</feature>
<dbReference type="PRINTS" id="PR01036">
    <property type="entry name" value="TCRTETB"/>
</dbReference>
<feature type="transmembrane region" description="Helical" evidence="9">
    <location>
        <begin position="163"/>
        <end position="187"/>
    </location>
</feature>
<feature type="transmembrane region" description="Helical" evidence="9">
    <location>
        <begin position="332"/>
        <end position="349"/>
    </location>
</feature>
<feature type="transmembrane region" description="Helical" evidence="9">
    <location>
        <begin position="138"/>
        <end position="157"/>
    </location>
</feature>
<keyword evidence="5 9" id="KW-1133">Transmembrane helix</keyword>
<proteinExistence type="predicted"/>
<dbReference type="GO" id="GO:0005886">
    <property type="term" value="C:plasma membrane"/>
    <property type="evidence" value="ECO:0007669"/>
    <property type="project" value="UniProtKB-SubCell"/>
</dbReference>
<comment type="subcellular location">
    <subcellularLocation>
        <location evidence="1">Cell membrane</location>
        <topology evidence="1">Multi-pass membrane protein</topology>
    </subcellularLocation>
</comment>
<feature type="transmembrane region" description="Helical" evidence="9">
    <location>
        <begin position="296"/>
        <end position="320"/>
    </location>
</feature>
<feature type="transmembrane region" description="Helical" evidence="9">
    <location>
        <begin position="403"/>
        <end position="423"/>
    </location>
</feature>
<reference evidence="12" key="1">
    <citation type="submission" date="2019-10" db="EMBL/GenBank/DDBJ databases">
        <title>Streptomyces sp. nov., a novel actinobacterium isolated from alkaline environment.</title>
        <authorList>
            <person name="Golinska P."/>
        </authorList>
    </citation>
    <scope>NUCLEOTIDE SEQUENCE [LARGE SCALE GENOMIC DNA]</scope>
    <source>
        <strain evidence="12">DSM 42108</strain>
    </source>
</reference>
<dbReference type="Gene3D" id="1.20.1720.10">
    <property type="entry name" value="Multidrug resistance protein D"/>
    <property type="match status" value="1"/>
</dbReference>
<dbReference type="Proteomes" id="UP000530234">
    <property type="component" value="Unassembled WGS sequence"/>
</dbReference>
<feature type="transmembrane region" description="Helical" evidence="9">
    <location>
        <begin position="199"/>
        <end position="220"/>
    </location>
</feature>
<dbReference type="InterPro" id="IPR011701">
    <property type="entry name" value="MFS"/>
</dbReference>
<evidence type="ECO:0000313" key="11">
    <source>
        <dbReference type="EMBL" id="MBB0228533.1"/>
    </source>
</evidence>
<keyword evidence="4 9" id="KW-0812">Transmembrane</keyword>
<dbReference type="GO" id="GO:0046677">
    <property type="term" value="P:response to antibiotic"/>
    <property type="evidence" value="ECO:0007669"/>
    <property type="project" value="UniProtKB-KW"/>
</dbReference>
<accession>A0A7W3XV80</accession>
<evidence type="ECO:0000256" key="8">
    <source>
        <dbReference type="SAM" id="MobiDB-lite"/>
    </source>
</evidence>
<dbReference type="InterPro" id="IPR020846">
    <property type="entry name" value="MFS_dom"/>
</dbReference>
<protein>
    <submittedName>
        <fullName evidence="11">MFS transporter</fullName>
    </submittedName>
</protein>
<comment type="caution">
    <text evidence="11">The sequence shown here is derived from an EMBL/GenBank/DDBJ whole genome shotgun (WGS) entry which is preliminary data.</text>
</comment>
<evidence type="ECO:0000256" key="5">
    <source>
        <dbReference type="ARBA" id="ARBA00022989"/>
    </source>
</evidence>
<feature type="domain" description="Major facilitator superfamily (MFS) profile" evidence="10">
    <location>
        <begin position="10"/>
        <end position="457"/>
    </location>
</feature>
<dbReference type="InterPro" id="IPR036259">
    <property type="entry name" value="MFS_trans_sf"/>
</dbReference>
<feature type="transmembrane region" description="Helical" evidence="9">
    <location>
        <begin position="12"/>
        <end position="33"/>
    </location>
</feature>
<evidence type="ECO:0000256" key="4">
    <source>
        <dbReference type="ARBA" id="ARBA00022692"/>
    </source>
</evidence>
<evidence type="ECO:0000313" key="12">
    <source>
        <dbReference type="Proteomes" id="UP000530234"/>
    </source>
</evidence>
<keyword evidence="3" id="KW-1003">Cell membrane</keyword>
<feature type="transmembrane region" description="Helical" evidence="9">
    <location>
        <begin position="226"/>
        <end position="246"/>
    </location>
</feature>
<sequence>MTSRTGGRPPLLLLCSAQFILALDFAIVNVALGGMQRDLGFTDSGLQWVVGAYALFFGGFLLLGGRAGDVIGRKRLFVGGLSVFTIASLVGGLATTPFLLVASRALQGLSAAAVSPAILALIAAGFPEGKERVKAMGVFGAVSSAGFSGGVAAGGLLTEYIGWRAVMLVNIPVGVLIVALAAGKLAADHRATRSTKLDVPGAILVTSAMCAFSYGLTIAADRGWGSTAVVGSLTAGVLLLGAFLVVQTRVAAPLVPLSIFRNRALSAGNGIAFLSGGVMSVSTFFITMYLQQVLEYSPVMTGLAFFPQAFVVFLASVPVVRLTGRLGARNMLVIGGLLLLAGSVLLSRVTADGSYWLVVLPGGVLLGLGVTVMMITTAVAATSGVAGPQMGLASGLYNSGRQLGVGLCLALGVVLAGMVQGAVRAIPISGFQTAFWFTAALSAGIIVTAALGLRNTAVAAPAPRPGPPVGGPSTGDVDRRVDRDGSRQDASRQDGENTAGVPAAAR</sequence>
<dbReference type="SUPFAM" id="SSF103473">
    <property type="entry name" value="MFS general substrate transporter"/>
    <property type="match status" value="1"/>
</dbReference>
<dbReference type="RefSeq" id="WP_182660200.1">
    <property type="nucleotide sequence ID" value="NZ_VKHS01000032.1"/>
</dbReference>
<dbReference type="CDD" id="cd17321">
    <property type="entry name" value="MFS_MMR_MDR_like"/>
    <property type="match status" value="1"/>
</dbReference>
<keyword evidence="6 9" id="KW-0472">Membrane</keyword>
<evidence type="ECO:0000256" key="9">
    <source>
        <dbReference type="SAM" id="Phobius"/>
    </source>
</evidence>
<feature type="transmembrane region" description="Helical" evidence="9">
    <location>
        <begin position="106"/>
        <end position="126"/>
    </location>
</feature>
<feature type="transmembrane region" description="Helical" evidence="9">
    <location>
        <begin position="435"/>
        <end position="453"/>
    </location>
</feature>
<feature type="transmembrane region" description="Helical" evidence="9">
    <location>
        <begin position="76"/>
        <end position="100"/>
    </location>
</feature>
<organism evidence="11 12">
    <name type="scientific">Streptomyces calidiresistens</name>
    <dbReference type="NCBI Taxonomy" id="1485586"/>
    <lineage>
        <taxon>Bacteria</taxon>
        <taxon>Bacillati</taxon>
        <taxon>Actinomycetota</taxon>
        <taxon>Actinomycetes</taxon>
        <taxon>Kitasatosporales</taxon>
        <taxon>Streptomycetaceae</taxon>
        <taxon>Streptomyces</taxon>
    </lineage>
</organism>
<keyword evidence="12" id="KW-1185">Reference proteome</keyword>
<evidence type="ECO:0000256" key="2">
    <source>
        <dbReference type="ARBA" id="ARBA00022448"/>
    </source>
</evidence>
<evidence type="ECO:0000256" key="7">
    <source>
        <dbReference type="ARBA" id="ARBA00023251"/>
    </source>
</evidence>
<feature type="compositionally biased region" description="Basic and acidic residues" evidence="8">
    <location>
        <begin position="476"/>
        <end position="495"/>
    </location>
</feature>
<keyword evidence="7" id="KW-0046">Antibiotic resistance</keyword>
<dbReference type="Gene3D" id="1.20.1250.20">
    <property type="entry name" value="MFS general substrate transporter like domains"/>
    <property type="match status" value="1"/>
</dbReference>
<evidence type="ECO:0000256" key="3">
    <source>
        <dbReference type="ARBA" id="ARBA00022475"/>
    </source>
</evidence>
<name>A0A7W3XV80_9ACTN</name>
<dbReference type="PANTHER" id="PTHR42718">
    <property type="entry name" value="MAJOR FACILITATOR SUPERFAMILY MULTIDRUG TRANSPORTER MFSC"/>
    <property type="match status" value="1"/>
</dbReference>
<dbReference type="PANTHER" id="PTHR42718:SF46">
    <property type="entry name" value="BLR6921 PROTEIN"/>
    <property type="match status" value="1"/>
</dbReference>
<gene>
    <name evidence="11" type="ORF">FOE67_03165</name>
</gene>
<feature type="region of interest" description="Disordered" evidence="8">
    <location>
        <begin position="460"/>
        <end position="506"/>
    </location>
</feature>
<dbReference type="AlphaFoldDB" id="A0A7W3XV80"/>
<feature type="transmembrane region" description="Helical" evidence="9">
    <location>
        <begin position="45"/>
        <end position="64"/>
    </location>
</feature>
<dbReference type="PROSITE" id="PS50850">
    <property type="entry name" value="MFS"/>
    <property type="match status" value="1"/>
</dbReference>